<evidence type="ECO:0000313" key="2">
    <source>
        <dbReference type="EMBL" id="KAK9841392.1"/>
    </source>
</evidence>
<dbReference type="PANTHER" id="PTHR43213:SF4">
    <property type="entry name" value="7-METHYL-GTP PYROPHOSPHATASE"/>
    <property type="match status" value="1"/>
</dbReference>
<evidence type="ECO:0000256" key="1">
    <source>
        <dbReference type="ARBA" id="ARBA00022801"/>
    </source>
</evidence>
<reference evidence="2 3" key="1">
    <citation type="journal article" date="2024" name="Nat. Commun.">
        <title>Phylogenomics reveals the evolutionary origins of lichenization in chlorophyte algae.</title>
        <authorList>
            <person name="Puginier C."/>
            <person name="Libourel C."/>
            <person name="Otte J."/>
            <person name="Skaloud P."/>
            <person name="Haon M."/>
            <person name="Grisel S."/>
            <person name="Petersen M."/>
            <person name="Berrin J.G."/>
            <person name="Delaux P.M."/>
            <person name="Dal Grande F."/>
            <person name="Keller J."/>
        </authorList>
    </citation>
    <scope>NUCLEOTIDE SEQUENCE [LARGE SCALE GENOMIC DNA]</scope>
    <source>
        <strain evidence="2 3">SAG 2145</strain>
    </source>
</reference>
<organism evidence="2 3">
    <name type="scientific">Apatococcus lobatus</name>
    <dbReference type="NCBI Taxonomy" id="904363"/>
    <lineage>
        <taxon>Eukaryota</taxon>
        <taxon>Viridiplantae</taxon>
        <taxon>Chlorophyta</taxon>
        <taxon>core chlorophytes</taxon>
        <taxon>Trebouxiophyceae</taxon>
        <taxon>Chlorellales</taxon>
        <taxon>Chlorellaceae</taxon>
        <taxon>Apatococcus</taxon>
    </lineage>
</organism>
<keyword evidence="1" id="KW-0378">Hydrolase</keyword>
<gene>
    <name evidence="2" type="ORF">WJX74_005044</name>
</gene>
<dbReference type="Gene3D" id="3.90.950.10">
    <property type="match status" value="1"/>
</dbReference>
<accession>A0AAW1S605</accession>
<name>A0AAW1S605_9CHLO</name>
<evidence type="ECO:0000313" key="3">
    <source>
        <dbReference type="Proteomes" id="UP001438707"/>
    </source>
</evidence>
<comment type="caution">
    <text evidence="2">The sequence shown here is derived from an EMBL/GenBank/DDBJ whole genome shotgun (WGS) entry which is preliminary data.</text>
</comment>
<dbReference type="PANTHER" id="PTHR43213">
    <property type="entry name" value="BIFUNCTIONAL DTTP/UTP PYROPHOSPHATASE/METHYLTRANSFERASE PROTEIN-RELATED"/>
    <property type="match status" value="1"/>
</dbReference>
<keyword evidence="3" id="KW-1185">Reference proteome</keyword>
<dbReference type="Proteomes" id="UP001438707">
    <property type="component" value="Unassembled WGS sequence"/>
</dbReference>
<protein>
    <submittedName>
        <fullName evidence="2">Uncharacterized protein</fullName>
    </submittedName>
</protein>
<dbReference type="Pfam" id="PF02545">
    <property type="entry name" value="Maf"/>
    <property type="match status" value="1"/>
</dbReference>
<dbReference type="InterPro" id="IPR003697">
    <property type="entry name" value="Maf-like"/>
</dbReference>
<proteinExistence type="predicted"/>
<dbReference type="SUPFAM" id="SSF52972">
    <property type="entry name" value="ITPase-like"/>
    <property type="match status" value="1"/>
</dbReference>
<dbReference type="InterPro" id="IPR029001">
    <property type="entry name" value="ITPase-like_fam"/>
</dbReference>
<dbReference type="AlphaFoldDB" id="A0AAW1S605"/>
<dbReference type="EMBL" id="JALJOS010000003">
    <property type="protein sequence ID" value="KAK9841392.1"/>
    <property type="molecule type" value="Genomic_DNA"/>
</dbReference>
<sequence length="199" mass="21830">MIQSLDVTQGILQQKATYNSWLSQQVQAKAARRDCEAISVRAAKVFQDLVNTQKVEDLQNTYLVTADQVVMFEGCIREKPEDDAQARRFIQSYSGASARTIGSCVCTSIAGGNFSEGIDVAEVYFKPFPDDLADKLIEEGSVLQCAGGLMVEHPLVAPHVDRVVGSMDSVMGLSRQMMLHLLIMAAEPRSPPPPERGQR</sequence>
<dbReference type="GO" id="GO:0047429">
    <property type="term" value="F:nucleoside triphosphate diphosphatase activity"/>
    <property type="evidence" value="ECO:0007669"/>
    <property type="project" value="InterPro"/>
</dbReference>